<feature type="compositionally biased region" description="Polar residues" evidence="2">
    <location>
        <begin position="671"/>
        <end position="681"/>
    </location>
</feature>
<comment type="caution">
    <text evidence="3">The sequence shown here is derived from an EMBL/GenBank/DDBJ whole genome shotgun (WGS) entry which is preliminary data.</text>
</comment>
<organism evidence="3 4">
    <name type="scientific">Allacma fusca</name>
    <dbReference type="NCBI Taxonomy" id="39272"/>
    <lineage>
        <taxon>Eukaryota</taxon>
        <taxon>Metazoa</taxon>
        <taxon>Ecdysozoa</taxon>
        <taxon>Arthropoda</taxon>
        <taxon>Hexapoda</taxon>
        <taxon>Collembola</taxon>
        <taxon>Symphypleona</taxon>
        <taxon>Sminthuridae</taxon>
        <taxon>Allacma</taxon>
    </lineage>
</organism>
<keyword evidence="4" id="KW-1185">Reference proteome</keyword>
<accession>A0A8J2NWR8</accession>
<feature type="compositionally biased region" description="Polar residues" evidence="2">
    <location>
        <begin position="195"/>
        <end position="212"/>
    </location>
</feature>
<feature type="region of interest" description="Disordered" evidence="2">
    <location>
        <begin position="160"/>
        <end position="224"/>
    </location>
</feature>
<name>A0A8J2NWR8_9HEXA</name>
<feature type="region of interest" description="Disordered" evidence="2">
    <location>
        <begin position="668"/>
        <end position="694"/>
    </location>
</feature>
<evidence type="ECO:0008006" key="5">
    <source>
        <dbReference type="Google" id="ProtNLM"/>
    </source>
</evidence>
<evidence type="ECO:0000313" key="4">
    <source>
        <dbReference type="Proteomes" id="UP000708208"/>
    </source>
</evidence>
<proteinExistence type="predicted"/>
<feature type="compositionally biased region" description="Low complexity" evidence="2">
    <location>
        <begin position="163"/>
        <end position="192"/>
    </location>
</feature>
<reference evidence="3" key="1">
    <citation type="submission" date="2021-06" db="EMBL/GenBank/DDBJ databases">
        <authorList>
            <person name="Hodson N. C."/>
            <person name="Mongue J. A."/>
            <person name="Jaron S. K."/>
        </authorList>
    </citation>
    <scope>NUCLEOTIDE SEQUENCE</scope>
</reference>
<evidence type="ECO:0000313" key="3">
    <source>
        <dbReference type="EMBL" id="CAG7717364.1"/>
    </source>
</evidence>
<dbReference type="AlphaFoldDB" id="A0A8J2NWR8"/>
<feature type="region of interest" description="Disordered" evidence="2">
    <location>
        <begin position="282"/>
        <end position="303"/>
    </location>
</feature>
<feature type="region of interest" description="Disordered" evidence="2">
    <location>
        <begin position="568"/>
        <end position="630"/>
    </location>
</feature>
<dbReference type="Proteomes" id="UP000708208">
    <property type="component" value="Unassembled WGS sequence"/>
</dbReference>
<gene>
    <name evidence="3" type="ORF">AFUS01_LOCUS6824</name>
</gene>
<dbReference type="EMBL" id="CAJVCH010045189">
    <property type="protein sequence ID" value="CAG7717364.1"/>
    <property type="molecule type" value="Genomic_DNA"/>
</dbReference>
<evidence type="ECO:0000256" key="1">
    <source>
        <dbReference type="SAM" id="Coils"/>
    </source>
</evidence>
<dbReference type="OrthoDB" id="8289341at2759"/>
<feature type="coiled-coil region" evidence="1">
    <location>
        <begin position="121"/>
        <end position="148"/>
    </location>
</feature>
<keyword evidence="1" id="KW-0175">Coiled coil</keyword>
<feature type="compositionally biased region" description="Acidic residues" evidence="2">
    <location>
        <begin position="683"/>
        <end position="694"/>
    </location>
</feature>
<sequence>MSYCEIICDQCKLSLALPGPFARAIHDDIYITACRHLFHFGCLYRLYIHSTMRTEQGAPCVPCPHPSCNQLILGSDSFFVDQSLRIFEVLNTDSRVQSLVNQLALQRDYVTRIEMVLVNDNITLTSQVEDYRKEYAKLTTQYNRLLDHQIGNLFANLRPRMNSSTESQPSSSQMEPVLPQPSISNSGSPSPSWRRVQQSSRSAFAKPQNLSCGSAPVQRPEPVETPIPTIINPQNQNIQNNPVTQPIISQLDCINMNEPIPSTSSDSSRAPDSEVGNISDHVAATRLRSKIPPPKPKKGTSADKNLFRKNYKARFGSDSAELKPFYPINSYPHGFTAAGYEILEDTYNVAFFAYNILIMGDGHANGIAKYLGVSKPYENLIDNKMYRRDMLASGLLSYLGTFKELPKRIMISIGNFDVERNTSYEHFFYAFQAICLLLKKLQVQQLIILPLIPHEDINQTTFSEINRALNFDWERTLGGRVFHTSDIFEELHRNRAGMDQKGPFYPSNLYANIIPTMRDKFIPEVLRKQTIILNPRPPTPDVDISSEYTPQLLPLDLKIPRICLTPVRIAPRSTTNPSTPSTSSHPNTTKAVAVQSTQTSSDENSNLGKMGKLRRLERRKNDDNDSSVRHVRRRTDRIVRMVEAAIEQAERVSLPSINLSRERATLLYSDSRYSNNDQRVPSQDEEISDTEADE</sequence>
<feature type="compositionally biased region" description="Polar residues" evidence="2">
    <location>
        <begin position="594"/>
        <end position="607"/>
    </location>
</feature>
<feature type="compositionally biased region" description="Low complexity" evidence="2">
    <location>
        <begin position="573"/>
        <end position="589"/>
    </location>
</feature>
<feature type="compositionally biased region" description="Basic and acidic residues" evidence="2">
    <location>
        <begin position="619"/>
        <end position="628"/>
    </location>
</feature>
<protein>
    <recommendedName>
        <fullName evidence="5">RING-type domain-containing protein</fullName>
    </recommendedName>
</protein>
<evidence type="ECO:0000256" key="2">
    <source>
        <dbReference type="SAM" id="MobiDB-lite"/>
    </source>
</evidence>